<feature type="signal peptide" evidence="1">
    <location>
        <begin position="1"/>
        <end position="26"/>
    </location>
</feature>
<dbReference type="RefSeq" id="WP_084882394.1">
    <property type="nucleotide sequence ID" value="NZ_MLJJ01000006.1"/>
</dbReference>
<gene>
    <name evidence="2" type="ORF">HA46_04805</name>
</gene>
<keyword evidence="1" id="KW-0732">Signal</keyword>
<name>A0ABX3UV32_9GAMM</name>
<comment type="caution">
    <text evidence="2">The sequence shown here is derived from an EMBL/GenBank/DDBJ whole genome shotgun (WGS) entry which is preliminary data.</text>
</comment>
<organism evidence="2 3">
    <name type="scientific">Pantoea septica</name>
    <dbReference type="NCBI Taxonomy" id="472695"/>
    <lineage>
        <taxon>Bacteria</taxon>
        <taxon>Pseudomonadati</taxon>
        <taxon>Pseudomonadota</taxon>
        <taxon>Gammaproteobacteria</taxon>
        <taxon>Enterobacterales</taxon>
        <taxon>Erwiniaceae</taxon>
        <taxon>Pantoea</taxon>
    </lineage>
</organism>
<reference evidence="2 3" key="1">
    <citation type="journal article" date="2017" name="Antonie Van Leeuwenhoek">
        <title>Phylogenomic resolution of the bacterial genus Pantoea and its relationship with Erwinia and Tatumella.</title>
        <authorList>
            <person name="Palmer M."/>
            <person name="Steenkamp E.T."/>
            <person name="Coetzee M.P."/>
            <person name="Chan W.Y."/>
            <person name="van Zyl E."/>
            <person name="De Maayer P."/>
            <person name="Coutinho T.A."/>
            <person name="Blom J."/>
            <person name="Smits T.H."/>
            <person name="Duffy B."/>
            <person name="Venter S.N."/>
        </authorList>
    </citation>
    <scope>NUCLEOTIDE SEQUENCE [LARGE SCALE GENOMIC DNA]</scope>
    <source>
        <strain evidence="2 3">LMG 5345</strain>
    </source>
</reference>
<proteinExistence type="predicted"/>
<keyword evidence="3" id="KW-1185">Reference proteome</keyword>
<evidence type="ECO:0000313" key="2">
    <source>
        <dbReference type="EMBL" id="ORN01958.1"/>
    </source>
</evidence>
<dbReference type="EMBL" id="MLJJ01000006">
    <property type="protein sequence ID" value="ORN01958.1"/>
    <property type="molecule type" value="Genomic_DNA"/>
</dbReference>
<dbReference type="Proteomes" id="UP000193785">
    <property type="component" value="Unassembled WGS sequence"/>
</dbReference>
<evidence type="ECO:0008006" key="4">
    <source>
        <dbReference type="Google" id="ProtNLM"/>
    </source>
</evidence>
<evidence type="ECO:0000313" key="3">
    <source>
        <dbReference type="Proteomes" id="UP000193785"/>
    </source>
</evidence>
<feature type="chain" id="PRO_5046404411" description="Lipoprotein" evidence="1">
    <location>
        <begin position="27"/>
        <end position="119"/>
    </location>
</feature>
<protein>
    <recommendedName>
        <fullName evidence="4">Lipoprotein</fullName>
    </recommendedName>
</protein>
<dbReference type="PROSITE" id="PS51257">
    <property type="entry name" value="PROKAR_LIPOPROTEIN"/>
    <property type="match status" value="1"/>
</dbReference>
<sequence length="119" mass="12964">MKTLWLIAAMLLLSACATKQYPQASAVTDEEAVTLNCQALEQEIVKTRHIQQEITETGSFDYRTVLGFMGDLGIGNGLARHNASEKAKSRLAELQALRDVKCMTATDSKSEAKGLFPSS</sequence>
<accession>A0ABX3UV32</accession>
<evidence type="ECO:0000256" key="1">
    <source>
        <dbReference type="SAM" id="SignalP"/>
    </source>
</evidence>